<accession>A0A3B6GNK7</accession>
<sequence>MAEGVVALLIAKLGFAIAKEAATFATSVLWKEASALKGLFGEIREAKEELESMQAYLQGAERFKDTDETTGVFINKIRGFAFEIEDVVDEFTYKLEDRHGGFTVKMKKRVNHIKAWRRLTLKLQDIKGRLQGADRRKVRYDMRGIEREGRNNVQSKSADHSLNLAREEDLVGIKENKDKLMHWLVGDLEE</sequence>
<dbReference type="SMR" id="A0A3B6GNK7"/>
<organism evidence="9">
    <name type="scientific">Triticum aestivum</name>
    <name type="common">Wheat</name>
    <dbReference type="NCBI Taxonomy" id="4565"/>
    <lineage>
        <taxon>Eukaryota</taxon>
        <taxon>Viridiplantae</taxon>
        <taxon>Streptophyta</taxon>
        <taxon>Embryophyta</taxon>
        <taxon>Tracheophyta</taxon>
        <taxon>Spermatophyta</taxon>
        <taxon>Magnoliopsida</taxon>
        <taxon>Liliopsida</taxon>
        <taxon>Poales</taxon>
        <taxon>Poaceae</taxon>
        <taxon>BOP clade</taxon>
        <taxon>Pooideae</taxon>
        <taxon>Triticodae</taxon>
        <taxon>Triticeae</taxon>
        <taxon>Triticinae</taxon>
        <taxon>Triticum</taxon>
    </lineage>
</organism>
<dbReference type="OrthoDB" id="688162at2759"/>
<evidence type="ECO:0000256" key="6">
    <source>
        <dbReference type="SAM" id="Coils"/>
    </source>
</evidence>
<evidence type="ECO:0000256" key="7">
    <source>
        <dbReference type="SAM" id="SignalP"/>
    </source>
</evidence>
<dbReference type="PANTHER" id="PTHR19338:SF59">
    <property type="entry name" value="OS10G0162832 PROTEIN"/>
    <property type="match status" value="1"/>
</dbReference>
<dbReference type="CDD" id="cd14798">
    <property type="entry name" value="RX-CC_like"/>
    <property type="match status" value="1"/>
</dbReference>
<dbReference type="GO" id="GO:0006952">
    <property type="term" value="P:defense response"/>
    <property type="evidence" value="ECO:0007669"/>
    <property type="project" value="UniProtKB-KW"/>
</dbReference>
<keyword evidence="6" id="KW-0175">Coiled coil</keyword>
<keyword evidence="7" id="KW-0732">Signal</keyword>
<dbReference type="GO" id="GO:0000166">
    <property type="term" value="F:nucleotide binding"/>
    <property type="evidence" value="ECO:0007669"/>
    <property type="project" value="UniProtKB-KW"/>
</dbReference>
<feature type="domain" description="Disease resistance N-terminal" evidence="8">
    <location>
        <begin position="26"/>
        <end position="105"/>
    </location>
</feature>
<evidence type="ECO:0000256" key="4">
    <source>
        <dbReference type="ARBA" id="ARBA00022741"/>
    </source>
</evidence>
<proteinExistence type="inferred from homology"/>
<feature type="coiled-coil region" evidence="6">
    <location>
        <begin position="36"/>
        <end position="63"/>
    </location>
</feature>
<evidence type="ECO:0000313" key="9">
    <source>
        <dbReference type="EnsemblPlants" id="TraesCS3D02G001000.1.cds1"/>
    </source>
</evidence>
<evidence type="ECO:0000256" key="2">
    <source>
        <dbReference type="ARBA" id="ARBA00022614"/>
    </source>
</evidence>
<keyword evidence="2" id="KW-0433">Leucine-rich repeat</keyword>
<protein>
    <recommendedName>
        <fullName evidence="8">Disease resistance N-terminal domain-containing protein</fullName>
    </recommendedName>
</protein>
<keyword evidence="3" id="KW-0677">Repeat</keyword>
<evidence type="ECO:0000256" key="1">
    <source>
        <dbReference type="ARBA" id="ARBA00008894"/>
    </source>
</evidence>
<dbReference type="Gramene" id="TraesCS3D02G001000.1">
    <property type="protein sequence ID" value="TraesCS3D02G001000.1.cds1"/>
    <property type="gene ID" value="TraesCS3D02G001000"/>
</dbReference>
<dbReference type="PANTHER" id="PTHR19338">
    <property type="entry name" value="TRANSLOCASE OF INNER MITOCHONDRIAL MEMBRANE 13 HOMOLOG"/>
    <property type="match status" value="1"/>
</dbReference>
<reference evidence="9" key="1">
    <citation type="submission" date="2018-08" db="EMBL/GenBank/DDBJ databases">
        <authorList>
            <person name="Rossello M."/>
        </authorList>
    </citation>
    <scope>NUCLEOTIDE SEQUENCE [LARGE SCALE GENOMIC DNA]</scope>
    <source>
        <strain evidence="9">cv. Chinese Spring</strain>
    </source>
</reference>
<dbReference type="STRING" id="4565.A0A3B6GNK7"/>
<dbReference type="EnsemblPlants" id="TraesCS3D02G001000.1">
    <property type="protein sequence ID" value="TraesCS3D02G001000.1.cds1"/>
    <property type="gene ID" value="TraesCS3D02G001000"/>
</dbReference>
<comment type="similarity">
    <text evidence="1">Belongs to the disease resistance NB-LRR family.</text>
</comment>
<dbReference type="Gramene" id="TraesCS3D03G0018300.1">
    <property type="protein sequence ID" value="TraesCS3D03G0018300.1.CDS1"/>
    <property type="gene ID" value="TraesCS3D03G0018300"/>
</dbReference>
<dbReference type="Gene3D" id="1.20.5.4130">
    <property type="match status" value="1"/>
</dbReference>
<keyword evidence="4" id="KW-0547">Nucleotide-binding</keyword>
<evidence type="ECO:0000313" key="10">
    <source>
        <dbReference type="Proteomes" id="UP000019116"/>
    </source>
</evidence>
<dbReference type="OMA" id="IECECAF"/>
<dbReference type="AlphaFoldDB" id="A0A3B6GNK7"/>
<feature type="chain" id="PRO_5043174218" description="Disease resistance N-terminal domain-containing protein" evidence="7">
    <location>
        <begin position="19"/>
        <end position="190"/>
    </location>
</feature>
<evidence type="ECO:0000256" key="3">
    <source>
        <dbReference type="ARBA" id="ARBA00022737"/>
    </source>
</evidence>
<dbReference type="InterPro" id="IPR038005">
    <property type="entry name" value="RX-like_CC"/>
</dbReference>
<dbReference type="Pfam" id="PF18052">
    <property type="entry name" value="Rx_N"/>
    <property type="match status" value="1"/>
</dbReference>
<evidence type="ECO:0000256" key="5">
    <source>
        <dbReference type="ARBA" id="ARBA00022821"/>
    </source>
</evidence>
<reference evidence="9" key="2">
    <citation type="submission" date="2018-10" db="UniProtKB">
        <authorList>
            <consortium name="EnsemblPlants"/>
        </authorList>
    </citation>
    <scope>IDENTIFICATION</scope>
</reference>
<name>A0A3B6GNK7_WHEAT</name>
<dbReference type="Proteomes" id="UP000019116">
    <property type="component" value="Chromosome 3D"/>
</dbReference>
<keyword evidence="10" id="KW-1185">Reference proteome</keyword>
<dbReference type="InterPro" id="IPR041118">
    <property type="entry name" value="Rx_N"/>
</dbReference>
<keyword evidence="5" id="KW-0611">Plant defense</keyword>
<evidence type="ECO:0000259" key="8">
    <source>
        <dbReference type="Pfam" id="PF18052"/>
    </source>
</evidence>
<feature type="signal peptide" evidence="7">
    <location>
        <begin position="1"/>
        <end position="18"/>
    </location>
</feature>